<keyword evidence="6" id="KW-0472">Membrane</keyword>
<dbReference type="PROSITE" id="PS50110">
    <property type="entry name" value="RESPONSE_REGULATORY"/>
    <property type="match status" value="1"/>
</dbReference>
<dbReference type="SUPFAM" id="SSF52172">
    <property type="entry name" value="CheY-like"/>
    <property type="match status" value="1"/>
</dbReference>
<feature type="domain" description="PAC" evidence="10">
    <location>
        <begin position="530"/>
        <end position="582"/>
    </location>
</feature>
<dbReference type="InterPro" id="IPR035965">
    <property type="entry name" value="PAS-like_dom_sf"/>
</dbReference>
<gene>
    <name evidence="11" type="ORF">NSP04_07415</name>
</gene>
<dbReference type="PANTHER" id="PTHR45339">
    <property type="entry name" value="HYBRID SIGNAL TRANSDUCTION HISTIDINE KINASE J"/>
    <property type="match status" value="1"/>
</dbReference>
<dbReference type="SMART" id="SM00448">
    <property type="entry name" value="REC"/>
    <property type="match status" value="1"/>
</dbReference>
<feature type="transmembrane region" description="Helical" evidence="6">
    <location>
        <begin position="289"/>
        <end position="309"/>
    </location>
</feature>
<feature type="domain" description="PAC" evidence="10">
    <location>
        <begin position="402"/>
        <end position="455"/>
    </location>
</feature>
<dbReference type="Gene3D" id="3.30.565.10">
    <property type="entry name" value="Histidine kinase-like ATPase, C-terminal domain"/>
    <property type="match status" value="1"/>
</dbReference>
<dbReference type="CDD" id="cd00130">
    <property type="entry name" value="PAS"/>
    <property type="match status" value="2"/>
</dbReference>
<evidence type="ECO:0000256" key="4">
    <source>
        <dbReference type="ARBA" id="ARBA00023012"/>
    </source>
</evidence>
<dbReference type="PRINTS" id="PR00344">
    <property type="entry name" value="BCTRLSENSOR"/>
</dbReference>
<dbReference type="InterPro" id="IPR000700">
    <property type="entry name" value="PAS-assoc_C"/>
</dbReference>
<dbReference type="Gene3D" id="3.30.450.20">
    <property type="entry name" value="PAS domain"/>
    <property type="match status" value="3"/>
</dbReference>
<evidence type="ECO:0000259" key="9">
    <source>
        <dbReference type="PROSITE" id="PS50112"/>
    </source>
</evidence>
<feature type="modified residue" description="4-aspartylphosphate" evidence="5">
    <location>
        <position position="1033"/>
    </location>
</feature>
<dbReference type="SMART" id="SM00388">
    <property type="entry name" value="HisKA"/>
    <property type="match status" value="1"/>
</dbReference>
<dbReference type="Pfam" id="PF00512">
    <property type="entry name" value="HisKA"/>
    <property type="match status" value="1"/>
</dbReference>
<keyword evidence="4" id="KW-0902">Two-component regulatory system</keyword>
<evidence type="ECO:0000313" key="12">
    <source>
        <dbReference type="Proteomes" id="UP001165267"/>
    </source>
</evidence>
<dbReference type="InterPro" id="IPR013655">
    <property type="entry name" value="PAS_fold_3"/>
</dbReference>
<evidence type="ECO:0000259" key="8">
    <source>
        <dbReference type="PROSITE" id="PS50110"/>
    </source>
</evidence>
<dbReference type="Proteomes" id="UP001165267">
    <property type="component" value="Unassembled WGS sequence"/>
</dbReference>
<evidence type="ECO:0000259" key="7">
    <source>
        <dbReference type="PROSITE" id="PS50109"/>
    </source>
</evidence>
<dbReference type="CDD" id="cd17546">
    <property type="entry name" value="REC_hyHK_CKI1_RcsC-like"/>
    <property type="match status" value="1"/>
</dbReference>
<dbReference type="Pfam" id="PF00072">
    <property type="entry name" value="Response_reg"/>
    <property type="match status" value="1"/>
</dbReference>
<dbReference type="InterPro" id="IPR003594">
    <property type="entry name" value="HATPase_dom"/>
</dbReference>
<keyword evidence="6" id="KW-1133">Transmembrane helix</keyword>
<dbReference type="InterPro" id="IPR005467">
    <property type="entry name" value="His_kinase_dom"/>
</dbReference>
<accession>A0ABT1XGR3</accession>
<dbReference type="InterPro" id="IPR004358">
    <property type="entry name" value="Sig_transdc_His_kin-like_C"/>
</dbReference>
<comment type="caution">
    <text evidence="11">The sequence shown here is derived from an EMBL/GenBank/DDBJ whole genome shotgun (WGS) entry which is preliminary data.</text>
</comment>
<dbReference type="SMART" id="SM00091">
    <property type="entry name" value="PAS"/>
    <property type="match status" value="3"/>
</dbReference>
<reference evidence="11" key="1">
    <citation type="submission" date="2022-07" db="EMBL/GenBank/DDBJ databases">
        <authorList>
            <person name="Xamxidin M."/>
        </authorList>
    </citation>
    <scope>NUCLEOTIDE SEQUENCE</scope>
    <source>
        <strain evidence="11">YS8-69</strain>
    </source>
</reference>
<evidence type="ECO:0000256" key="5">
    <source>
        <dbReference type="PROSITE-ProRule" id="PRU00169"/>
    </source>
</evidence>
<sequence length="1110" mass="125550">MTITKSRYQWILASALLFVLGLATFAMVTADLRKINETAAQNTKTQLRLLHDILHDEFSAGIHSFDEATLQLADQIELSDSPYLIKRIELLKTALPAMENIVLRNASGEILGATANDVDLFNTQAFFTPSPQFSHNERLVSFARSFNAAGKLVLVINYQVKSQHGEMLGLIQGKIDTDYLRRKFASLKLGEHMRSGLAFEDGTVLLLEPDFKNAIDQKLPYFEKLKPDPLLSDSEARLIEHGLFEKHYFSSLPLASPGALNMQIPLHLVSWADTGPAKDAWREHTVSLFLGYVAFCILAALMIRASIAYQAQQLLAKEKAKAEQQFNDERFQLATESAGIGVWEYNIRDQMVRWDKAMRVIYGVQHDQELITQQEWLSYVVPEDVQKLGKILLESSRNQDTFHLYFDIKRASDGRIRHIQARAKTHRDCNGVPYRLIGVNMDVTVQRQFEDALREAEARFRSSFEWAAIGMAMLDFKGKFLQVNKALSNILGYTQEELLGFGFDAITHPQDTMQHTHLVRDVLKGRRHNYQLEKRYIHKDGHVVWVSLSVSAVRNDKGRVIYFISQILDITERKRNEATLIEREHFLRTLSECLPGLVSYWSTDLRCHFANKNHEKWSSVSADKMRGQHMRKVLGEDLFQHDHKYVLGVLEGNKQRFERRKPLPSGGHADMLVHLIPDVLYGKVEGFFSISTNITDFKAQQRELERINDVLTDRTQQAEAASKAKGAFLANMSHEIRTPMNAIMGLLQLLEDTELQAKQRDYLSKIGSAADILLNVLNDILDISRVEANKLELSTSRFLLDQVLSKTTDLFGYRAEEKAIQLYCTKDTNCPVSLKGDRLRLAQILNNLLSNALKFTDKGHIHLQVQTVHNGAQLQFSVKDSGIGMNAEQCANLFKPFSQVDESSSRRYGGAGLGLSICKNLVELMGGTIWVESIPKQGTTFHFTVDCIDPEFTIRPEDKSILKLQAATPVVDAGPSIPPMLNKRVLVVDDHRLNRMVASEMLKKWGAKVNLAENGKEAVDACLSERFDLVLMDLQMPEMDGFEATAKIIQELGNNAPPIIAVTASASEQDRMDILRAGMCEHVIKPFKKETLMRIMLEIQGQQKAEQKSV</sequence>
<dbReference type="CDD" id="cd16922">
    <property type="entry name" value="HATPase_EvgS-ArcB-TorS-like"/>
    <property type="match status" value="1"/>
</dbReference>
<dbReference type="PROSITE" id="PS50113">
    <property type="entry name" value="PAC"/>
    <property type="match status" value="2"/>
</dbReference>
<dbReference type="CDD" id="cd00082">
    <property type="entry name" value="HisKA"/>
    <property type="match status" value="1"/>
</dbReference>
<dbReference type="Gene3D" id="3.40.50.2300">
    <property type="match status" value="1"/>
</dbReference>
<dbReference type="SUPFAM" id="SSF55785">
    <property type="entry name" value="PYP-like sensor domain (PAS domain)"/>
    <property type="match status" value="3"/>
</dbReference>
<evidence type="ECO:0000256" key="6">
    <source>
        <dbReference type="SAM" id="Phobius"/>
    </source>
</evidence>
<organism evidence="11 12">
    <name type="scientific">Limnobacter parvus</name>
    <dbReference type="NCBI Taxonomy" id="2939690"/>
    <lineage>
        <taxon>Bacteria</taxon>
        <taxon>Pseudomonadati</taxon>
        <taxon>Pseudomonadota</taxon>
        <taxon>Betaproteobacteria</taxon>
        <taxon>Burkholderiales</taxon>
        <taxon>Burkholderiaceae</taxon>
        <taxon>Limnobacter</taxon>
    </lineage>
</organism>
<comment type="catalytic activity">
    <reaction evidence="1">
        <text>ATP + protein L-histidine = ADP + protein N-phospho-L-histidine.</text>
        <dbReference type="EC" id="2.7.13.3"/>
    </reaction>
</comment>
<feature type="domain" description="PAS" evidence="9">
    <location>
        <begin position="456"/>
        <end position="526"/>
    </location>
</feature>
<dbReference type="InterPro" id="IPR013656">
    <property type="entry name" value="PAS_4"/>
</dbReference>
<dbReference type="Gene3D" id="1.10.287.130">
    <property type="match status" value="1"/>
</dbReference>
<evidence type="ECO:0000256" key="2">
    <source>
        <dbReference type="ARBA" id="ARBA00012438"/>
    </source>
</evidence>
<dbReference type="InterPro" id="IPR000014">
    <property type="entry name" value="PAS"/>
</dbReference>
<feature type="domain" description="Response regulatory" evidence="8">
    <location>
        <begin position="984"/>
        <end position="1100"/>
    </location>
</feature>
<dbReference type="InterPro" id="IPR003661">
    <property type="entry name" value="HisK_dim/P_dom"/>
</dbReference>
<evidence type="ECO:0000259" key="10">
    <source>
        <dbReference type="PROSITE" id="PS50113"/>
    </source>
</evidence>
<dbReference type="InterPro" id="IPR036890">
    <property type="entry name" value="HATPase_C_sf"/>
</dbReference>
<evidence type="ECO:0000313" key="11">
    <source>
        <dbReference type="EMBL" id="MCR2746473.1"/>
    </source>
</evidence>
<dbReference type="Pfam" id="PF08447">
    <property type="entry name" value="PAS_3"/>
    <property type="match status" value="2"/>
</dbReference>
<dbReference type="SMART" id="SM00387">
    <property type="entry name" value="HATPase_c"/>
    <property type="match status" value="1"/>
</dbReference>
<dbReference type="InterPro" id="IPR001610">
    <property type="entry name" value="PAC"/>
</dbReference>
<dbReference type="SMART" id="SM00086">
    <property type="entry name" value="PAC"/>
    <property type="match status" value="3"/>
</dbReference>
<dbReference type="InterPro" id="IPR001789">
    <property type="entry name" value="Sig_transdc_resp-reg_receiver"/>
</dbReference>
<dbReference type="PROSITE" id="PS50112">
    <property type="entry name" value="PAS"/>
    <property type="match status" value="1"/>
</dbReference>
<dbReference type="EC" id="2.7.13.3" evidence="2"/>
<dbReference type="InterPro" id="IPR036097">
    <property type="entry name" value="HisK_dim/P_sf"/>
</dbReference>
<feature type="domain" description="Histidine kinase" evidence="7">
    <location>
        <begin position="731"/>
        <end position="949"/>
    </location>
</feature>
<keyword evidence="12" id="KW-1185">Reference proteome</keyword>
<keyword evidence="3 5" id="KW-0597">Phosphoprotein</keyword>
<dbReference type="PROSITE" id="PS50109">
    <property type="entry name" value="HIS_KIN"/>
    <property type="match status" value="1"/>
</dbReference>
<name>A0ABT1XGR3_9BURK</name>
<evidence type="ECO:0000256" key="1">
    <source>
        <dbReference type="ARBA" id="ARBA00000085"/>
    </source>
</evidence>
<keyword evidence="6" id="KW-0812">Transmembrane</keyword>
<dbReference type="SUPFAM" id="SSF47384">
    <property type="entry name" value="Homodimeric domain of signal transducing histidine kinase"/>
    <property type="match status" value="1"/>
</dbReference>
<dbReference type="InterPro" id="IPR011006">
    <property type="entry name" value="CheY-like_superfamily"/>
</dbReference>
<dbReference type="RefSeq" id="WP_257511712.1">
    <property type="nucleotide sequence ID" value="NZ_JANKHG010000017.1"/>
</dbReference>
<protein>
    <recommendedName>
        <fullName evidence="2">histidine kinase</fullName>
        <ecNumber evidence="2">2.7.13.3</ecNumber>
    </recommendedName>
</protein>
<proteinExistence type="predicted"/>
<dbReference type="SUPFAM" id="SSF55874">
    <property type="entry name" value="ATPase domain of HSP90 chaperone/DNA topoisomerase II/histidine kinase"/>
    <property type="match status" value="1"/>
</dbReference>
<dbReference type="Pfam" id="PF02518">
    <property type="entry name" value="HATPase_c"/>
    <property type="match status" value="1"/>
</dbReference>
<dbReference type="Pfam" id="PF08448">
    <property type="entry name" value="PAS_4"/>
    <property type="match status" value="1"/>
</dbReference>
<dbReference type="EMBL" id="JANKHG010000017">
    <property type="protein sequence ID" value="MCR2746473.1"/>
    <property type="molecule type" value="Genomic_DNA"/>
</dbReference>
<dbReference type="PANTHER" id="PTHR45339:SF1">
    <property type="entry name" value="HYBRID SIGNAL TRANSDUCTION HISTIDINE KINASE J"/>
    <property type="match status" value="1"/>
</dbReference>
<dbReference type="NCBIfam" id="TIGR00229">
    <property type="entry name" value="sensory_box"/>
    <property type="match status" value="2"/>
</dbReference>
<dbReference type="Gene3D" id="2.10.70.100">
    <property type="match status" value="1"/>
</dbReference>
<evidence type="ECO:0000256" key="3">
    <source>
        <dbReference type="ARBA" id="ARBA00022553"/>
    </source>
</evidence>